<accession>K1YNQ5</accession>
<gene>
    <name evidence="1" type="ORF">ACD_71C00086G0001</name>
</gene>
<dbReference type="SUPFAM" id="SSF53098">
    <property type="entry name" value="Ribonuclease H-like"/>
    <property type="match status" value="1"/>
</dbReference>
<keyword evidence="1" id="KW-0378">Hydrolase</keyword>
<sequence length="202" mass="23698">MIAFDIETSAADPYAGSIVSLWAIEIEDPTNQFYEECRMLDWALVQDRALEVNGFTREQIMEKTKQSVGDLITSFMGWRSRIQEQTLLWQNVGYFDVRFLEENGNKEGIEHNFWLVHWGYRTIDIHSLVINYHLQHNIPYPLKDNASWINLDYSANFVWLPSEIKPHHGLNGAKLSAEIFSRIVYGKKLLPEYEQYDIPKRV</sequence>
<evidence type="ECO:0000313" key="1">
    <source>
        <dbReference type="EMBL" id="EKD44590.1"/>
    </source>
</evidence>
<dbReference type="AlphaFoldDB" id="K1YNQ5"/>
<keyword evidence="1" id="KW-0269">Exonuclease</keyword>
<dbReference type="InterPro" id="IPR036397">
    <property type="entry name" value="RNaseH_sf"/>
</dbReference>
<dbReference type="GO" id="GO:0004527">
    <property type="term" value="F:exonuclease activity"/>
    <property type="evidence" value="ECO:0007669"/>
    <property type="project" value="UniProtKB-KW"/>
</dbReference>
<dbReference type="Gene3D" id="3.30.420.10">
    <property type="entry name" value="Ribonuclease H-like superfamily/Ribonuclease H"/>
    <property type="match status" value="1"/>
</dbReference>
<organism evidence="1">
    <name type="scientific">uncultured bacterium</name>
    <name type="common">gcode 4</name>
    <dbReference type="NCBI Taxonomy" id="1234023"/>
    <lineage>
        <taxon>Bacteria</taxon>
        <taxon>environmental samples</taxon>
    </lineage>
</organism>
<dbReference type="EMBL" id="AMFJ01028817">
    <property type="protein sequence ID" value="EKD44590.1"/>
    <property type="molecule type" value="Genomic_DNA"/>
</dbReference>
<reference evidence="1" key="1">
    <citation type="journal article" date="2012" name="Science">
        <title>Fermentation, hydrogen, and sulfur metabolism in multiple uncultivated bacterial phyla.</title>
        <authorList>
            <person name="Wrighton K.C."/>
            <person name="Thomas B.C."/>
            <person name="Sharon I."/>
            <person name="Miller C.S."/>
            <person name="Castelle C.J."/>
            <person name="VerBerkmoes N.C."/>
            <person name="Wilkins M.J."/>
            <person name="Hettich R.L."/>
            <person name="Lipton M.S."/>
            <person name="Williams K.H."/>
            <person name="Long P.E."/>
            <person name="Banfield J.F."/>
        </authorList>
    </citation>
    <scope>NUCLEOTIDE SEQUENCE [LARGE SCALE GENOMIC DNA]</scope>
</reference>
<proteinExistence type="predicted"/>
<protein>
    <submittedName>
        <fullName evidence="1">Exonuclease RNase T and DNA polymerase III</fullName>
    </submittedName>
</protein>
<dbReference type="InterPro" id="IPR012337">
    <property type="entry name" value="RNaseH-like_sf"/>
</dbReference>
<name>K1YNQ5_9BACT</name>
<dbReference type="GO" id="GO:0003676">
    <property type="term" value="F:nucleic acid binding"/>
    <property type="evidence" value="ECO:0007669"/>
    <property type="project" value="InterPro"/>
</dbReference>
<keyword evidence="1" id="KW-0540">Nuclease</keyword>
<comment type="caution">
    <text evidence="1">The sequence shown here is derived from an EMBL/GenBank/DDBJ whole genome shotgun (WGS) entry which is preliminary data.</text>
</comment>